<keyword evidence="1" id="KW-0853">WD repeat</keyword>
<organism evidence="4 5">
    <name type="scientific">Lentinus brumalis</name>
    <dbReference type="NCBI Taxonomy" id="2498619"/>
    <lineage>
        <taxon>Eukaryota</taxon>
        <taxon>Fungi</taxon>
        <taxon>Dikarya</taxon>
        <taxon>Basidiomycota</taxon>
        <taxon>Agaricomycotina</taxon>
        <taxon>Agaricomycetes</taxon>
        <taxon>Polyporales</taxon>
        <taxon>Polyporaceae</taxon>
        <taxon>Lentinus</taxon>
    </lineage>
</organism>
<feature type="region of interest" description="Disordered" evidence="2">
    <location>
        <begin position="149"/>
        <end position="171"/>
    </location>
</feature>
<dbReference type="InterPro" id="IPR001680">
    <property type="entry name" value="WD40_rpt"/>
</dbReference>
<feature type="repeat" description="WD" evidence="1">
    <location>
        <begin position="20"/>
        <end position="61"/>
    </location>
</feature>
<dbReference type="InterPro" id="IPR036322">
    <property type="entry name" value="WD40_repeat_dom_sf"/>
</dbReference>
<evidence type="ECO:0000313" key="4">
    <source>
        <dbReference type="EMBL" id="RDX47415.1"/>
    </source>
</evidence>
<dbReference type="EMBL" id="KZ857419">
    <property type="protein sequence ID" value="RDX47415.1"/>
    <property type="molecule type" value="Genomic_DNA"/>
</dbReference>
<keyword evidence="3" id="KW-0812">Transmembrane</keyword>
<dbReference type="Proteomes" id="UP000256964">
    <property type="component" value="Unassembled WGS sequence"/>
</dbReference>
<reference evidence="4 5" key="1">
    <citation type="journal article" date="2018" name="Biotechnol. Biofuels">
        <title>Integrative visual omics of the white-rot fungus Polyporus brumalis exposes the biotechnological potential of its oxidative enzymes for delignifying raw plant biomass.</title>
        <authorList>
            <person name="Miyauchi S."/>
            <person name="Rancon A."/>
            <person name="Drula E."/>
            <person name="Hage H."/>
            <person name="Chaduli D."/>
            <person name="Favel A."/>
            <person name="Grisel S."/>
            <person name="Henrissat B."/>
            <person name="Herpoel-Gimbert I."/>
            <person name="Ruiz-Duenas F.J."/>
            <person name="Chevret D."/>
            <person name="Hainaut M."/>
            <person name="Lin J."/>
            <person name="Wang M."/>
            <person name="Pangilinan J."/>
            <person name="Lipzen A."/>
            <person name="Lesage-Meessen L."/>
            <person name="Navarro D."/>
            <person name="Riley R."/>
            <person name="Grigoriev I.V."/>
            <person name="Zhou S."/>
            <person name="Raouche S."/>
            <person name="Rosso M.N."/>
        </authorList>
    </citation>
    <scope>NUCLEOTIDE SEQUENCE [LARGE SCALE GENOMIC DNA]</scope>
    <source>
        <strain evidence="4 5">BRFM 1820</strain>
    </source>
</reference>
<feature type="transmembrane region" description="Helical" evidence="3">
    <location>
        <begin position="366"/>
        <end position="385"/>
    </location>
</feature>
<evidence type="ECO:0000313" key="5">
    <source>
        <dbReference type="Proteomes" id="UP000256964"/>
    </source>
</evidence>
<feature type="compositionally biased region" description="Acidic residues" evidence="2">
    <location>
        <begin position="155"/>
        <end position="171"/>
    </location>
</feature>
<gene>
    <name evidence="4" type="ORF">OH76DRAFT_1484769</name>
</gene>
<dbReference type="Pfam" id="PF00400">
    <property type="entry name" value="WD40"/>
    <property type="match status" value="1"/>
</dbReference>
<dbReference type="OrthoDB" id="2752513at2759"/>
<protein>
    <submittedName>
        <fullName evidence="4">WD40 repeat-like protein</fullName>
    </submittedName>
</protein>
<evidence type="ECO:0000256" key="2">
    <source>
        <dbReference type="SAM" id="MobiDB-lite"/>
    </source>
</evidence>
<dbReference type="STRING" id="139420.A0A371D4F5"/>
<keyword evidence="5" id="KW-1185">Reference proteome</keyword>
<dbReference type="InterPro" id="IPR015943">
    <property type="entry name" value="WD40/YVTN_repeat-like_dom_sf"/>
</dbReference>
<dbReference type="PANTHER" id="PTHR19879">
    <property type="entry name" value="TRANSCRIPTION INITIATION FACTOR TFIID"/>
    <property type="match status" value="1"/>
</dbReference>
<feature type="region of interest" description="Disordered" evidence="2">
    <location>
        <begin position="1"/>
        <end position="22"/>
    </location>
</feature>
<dbReference type="PROSITE" id="PS50082">
    <property type="entry name" value="WD_REPEATS_2"/>
    <property type="match status" value="1"/>
</dbReference>
<keyword evidence="3" id="KW-1133">Transmembrane helix</keyword>
<dbReference type="Gene3D" id="2.130.10.10">
    <property type="entry name" value="YVTN repeat-like/Quinoprotein amine dehydrogenase"/>
    <property type="match status" value="2"/>
</dbReference>
<proteinExistence type="predicted"/>
<dbReference type="PROSITE" id="PS50294">
    <property type="entry name" value="WD_REPEATS_REGION"/>
    <property type="match status" value="1"/>
</dbReference>
<accession>A0A371D4F5</accession>
<evidence type="ECO:0000256" key="1">
    <source>
        <dbReference type="PROSITE-ProRule" id="PRU00221"/>
    </source>
</evidence>
<sequence>MPELSSQQRATPYKPTTHLSGGHSNGITRVAFNPAGSLLASAGLDGTVCIWDTATWSLLDVYYAKTRITAVAWYTDDNLVCGLADGSLSALVKDGNDVTHVSGFWAHRYPVEHLSVRGNMVATGAHEELSVWNWDSNPMLACVITSLPPPVTEQTDTDSSGDDGEDERPDEEQLEVLVTSLSWASSHLIATYLNHGIRLFDIQNWKNVRVIDTTPIVSASLSPNGAFLAASQVGGSFYVYDLDSGKVIRTFLRDVTDKSRAVPVLFVHGGHAIACGSTEGTVRIWYVDSGIGLEPLHIPKGEKVLALAAHYYAASDRFLIATGAMNEHAPSSIVIWTAGGDQTAAGQSGVEVEVHESIYQSSLVPALVYCSALFIVVFAVASYVLSEERWGASLSVARSHYAF</sequence>
<keyword evidence="3" id="KW-0472">Membrane</keyword>
<dbReference type="SMART" id="SM00320">
    <property type="entry name" value="WD40"/>
    <property type="match status" value="5"/>
</dbReference>
<dbReference type="SUPFAM" id="SSF50978">
    <property type="entry name" value="WD40 repeat-like"/>
    <property type="match status" value="1"/>
</dbReference>
<dbReference type="PANTHER" id="PTHR19879:SF9">
    <property type="entry name" value="TRANSCRIPTION INITIATION FACTOR TFIID SUBUNIT 5"/>
    <property type="match status" value="1"/>
</dbReference>
<dbReference type="AlphaFoldDB" id="A0A371D4F5"/>
<feature type="compositionally biased region" description="Polar residues" evidence="2">
    <location>
        <begin position="1"/>
        <end position="10"/>
    </location>
</feature>
<name>A0A371D4F5_9APHY</name>
<evidence type="ECO:0000256" key="3">
    <source>
        <dbReference type="SAM" id="Phobius"/>
    </source>
</evidence>